<feature type="signal peptide" evidence="6">
    <location>
        <begin position="1"/>
        <end position="19"/>
    </location>
</feature>
<dbReference type="EMBL" id="JBJQOH010000004">
    <property type="protein sequence ID" value="KAL3688386.1"/>
    <property type="molecule type" value="Genomic_DNA"/>
</dbReference>
<dbReference type="AlphaFoldDB" id="A0ABD3HBY2"/>
<dbReference type="PROSITE" id="PS00178">
    <property type="entry name" value="AA_TRNA_LIGASE_I"/>
    <property type="match status" value="1"/>
</dbReference>
<dbReference type="GO" id="GO:0005524">
    <property type="term" value="F:ATP binding"/>
    <property type="evidence" value="ECO:0007669"/>
    <property type="project" value="UniProtKB-KW"/>
</dbReference>
<evidence type="ECO:0000256" key="5">
    <source>
        <dbReference type="RuleBase" id="RU363037"/>
    </source>
</evidence>
<evidence type="ECO:0000256" key="6">
    <source>
        <dbReference type="SAM" id="SignalP"/>
    </source>
</evidence>
<dbReference type="InterPro" id="IPR000924">
    <property type="entry name" value="Glu/Gln-tRNA-synth"/>
</dbReference>
<evidence type="ECO:0000313" key="9">
    <source>
        <dbReference type="Proteomes" id="UP001633002"/>
    </source>
</evidence>
<dbReference type="InterPro" id="IPR020058">
    <property type="entry name" value="Glu/Gln-tRNA-synth_Ib_cat-dom"/>
</dbReference>
<keyword evidence="1 5" id="KW-0436">Ligase</keyword>
<evidence type="ECO:0000256" key="1">
    <source>
        <dbReference type="ARBA" id="ARBA00022598"/>
    </source>
</evidence>
<dbReference type="PANTHER" id="PTHR43311:SF2">
    <property type="entry name" value="GLUTAMATE--TRNA LIGASE, MITOCHONDRIAL-RELATED"/>
    <property type="match status" value="1"/>
</dbReference>
<keyword evidence="5" id="KW-0648">Protein biosynthesis</keyword>
<dbReference type="Pfam" id="PF00749">
    <property type="entry name" value="tRNA-synt_1c"/>
    <property type="match status" value="1"/>
</dbReference>
<dbReference type="Gene3D" id="3.40.50.620">
    <property type="entry name" value="HUPs"/>
    <property type="match status" value="1"/>
</dbReference>
<dbReference type="GO" id="GO:0009791">
    <property type="term" value="P:post-embryonic development"/>
    <property type="evidence" value="ECO:0007669"/>
    <property type="project" value="UniProtKB-ARBA"/>
</dbReference>
<dbReference type="InterPro" id="IPR049940">
    <property type="entry name" value="GluQ/Sye"/>
</dbReference>
<evidence type="ECO:0000256" key="3">
    <source>
        <dbReference type="ARBA" id="ARBA00022840"/>
    </source>
</evidence>
<dbReference type="InterPro" id="IPR001412">
    <property type="entry name" value="aa-tRNA-synth_I_CS"/>
</dbReference>
<gene>
    <name evidence="8" type="ORF">R1sor_014695</name>
</gene>
<dbReference type="GO" id="GO:0004812">
    <property type="term" value="F:aminoacyl-tRNA ligase activity"/>
    <property type="evidence" value="ECO:0007669"/>
    <property type="project" value="UniProtKB-KW"/>
</dbReference>
<keyword evidence="2 5" id="KW-0547">Nucleotide-binding</keyword>
<dbReference type="GO" id="GO:0006412">
    <property type="term" value="P:translation"/>
    <property type="evidence" value="ECO:0007669"/>
    <property type="project" value="UniProtKB-KW"/>
</dbReference>
<name>A0ABD3HBY2_9MARC</name>
<dbReference type="Proteomes" id="UP001633002">
    <property type="component" value="Unassembled WGS sequence"/>
</dbReference>
<protein>
    <recommendedName>
        <fullName evidence="7">Glutamyl/glutaminyl-tRNA synthetase class Ib catalytic domain-containing protein</fullName>
    </recommendedName>
</protein>
<dbReference type="PANTHER" id="PTHR43311">
    <property type="entry name" value="GLUTAMATE--TRNA LIGASE"/>
    <property type="match status" value="1"/>
</dbReference>
<feature type="domain" description="Glutamyl/glutaminyl-tRNA synthetase class Ib catalytic" evidence="7">
    <location>
        <begin position="96"/>
        <end position="123"/>
    </location>
</feature>
<dbReference type="PRINTS" id="PR00987">
    <property type="entry name" value="TRNASYNTHGLU"/>
</dbReference>
<evidence type="ECO:0000256" key="2">
    <source>
        <dbReference type="ARBA" id="ARBA00022741"/>
    </source>
</evidence>
<dbReference type="InterPro" id="IPR014729">
    <property type="entry name" value="Rossmann-like_a/b/a_fold"/>
</dbReference>
<comment type="similarity">
    <text evidence="5">Belongs to the class-I aminoacyl-tRNA synthetase family.</text>
</comment>
<evidence type="ECO:0000259" key="7">
    <source>
        <dbReference type="Pfam" id="PF00749"/>
    </source>
</evidence>
<sequence>MAVAMRSPIWISLCRCSAAAPNASLAVASAVKITRSVFFSGGTRLGTPSQLLHLRCGCSVEVGRFYSNSSRGNGGLAATASVKADVAEEKIGSGCRVRFAPSPTGNLHVGGARTALFNYLFANMTPRVLTCFCTMFQARVELAAHNSAHCSVLKYNG</sequence>
<accession>A0ABD3HBY2</accession>
<reference evidence="8 9" key="1">
    <citation type="submission" date="2024-09" db="EMBL/GenBank/DDBJ databases">
        <title>Chromosome-scale assembly of Riccia sorocarpa.</title>
        <authorList>
            <person name="Paukszto L."/>
        </authorList>
    </citation>
    <scope>NUCLEOTIDE SEQUENCE [LARGE SCALE GENOMIC DNA]</scope>
    <source>
        <strain evidence="8">LP-2024</strain>
        <tissue evidence="8">Aerial parts of the thallus</tissue>
    </source>
</reference>
<keyword evidence="9" id="KW-1185">Reference proteome</keyword>
<dbReference type="GO" id="GO:0048608">
    <property type="term" value="P:reproductive structure development"/>
    <property type="evidence" value="ECO:0007669"/>
    <property type="project" value="UniProtKB-ARBA"/>
</dbReference>
<evidence type="ECO:0000256" key="4">
    <source>
        <dbReference type="ARBA" id="ARBA00023146"/>
    </source>
</evidence>
<keyword evidence="3 5" id="KW-0067">ATP-binding</keyword>
<feature type="chain" id="PRO_5044794156" description="Glutamyl/glutaminyl-tRNA synthetase class Ib catalytic domain-containing protein" evidence="6">
    <location>
        <begin position="20"/>
        <end position="157"/>
    </location>
</feature>
<comment type="caution">
    <text evidence="8">The sequence shown here is derived from an EMBL/GenBank/DDBJ whole genome shotgun (WGS) entry which is preliminary data.</text>
</comment>
<dbReference type="SUPFAM" id="SSF52374">
    <property type="entry name" value="Nucleotidylyl transferase"/>
    <property type="match status" value="1"/>
</dbReference>
<evidence type="ECO:0000313" key="8">
    <source>
        <dbReference type="EMBL" id="KAL3688386.1"/>
    </source>
</evidence>
<keyword evidence="6" id="KW-0732">Signal</keyword>
<keyword evidence="4 5" id="KW-0030">Aminoacyl-tRNA synthetase</keyword>
<organism evidence="8 9">
    <name type="scientific">Riccia sorocarpa</name>
    <dbReference type="NCBI Taxonomy" id="122646"/>
    <lineage>
        <taxon>Eukaryota</taxon>
        <taxon>Viridiplantae</taxon>
        <taxon>Streptophyta</taxon>
        <taxon>Embryophyta</taxon>
        <taxon>Marchantiophyta</taxon>
        <taxon>Marchantiopsida</taxon>
        <taxon>Marchantiidae</taxon>
        <taxon>Marchantiales</taxon>
        <taxon>Ricciaceae</taxon>
        <taxon>Riccia</taxon>
    </lineage>
</organism>
<proteinExistence type="inferred from homology"/>